<organism evidence="1 2">
    <name type="scientific">Methanorbis furvi</name>
    <dbReference type="NCBI Taxonomy" id="3028299"/>
    <lineage>
        <taxon>Archaea</taxon>
        <taxon>Methanobacteriati</taxon>
        <taxon>Methanobacteriota</taxon>
        <taxon>Stenosarchaea group</taxon>
        <taxon>Methanomicrobia</taxon>
        <taxon>Methanomicrobiales</taxon>
        <taxon>Methanocorpusculaceae</taxon>
        <taxon>Methanorbis</taxon>
    </lineage>
</organism>
<evidence type="ECO:0000313" key="1">
    <source>
        <dbReference type="EMBL" id="MDV0441117.1"/>
    </source>
</evidence>
<evidence type="ECO:0000313" key="2">
    <source>
        <dbReference type="Proteomes" id="UP001273136"/>
    </source>
</evidence>
<keyword evidence="2" id="KW-1185">Reference proteome</keyword>
<dbReference type="Proteomes" id="UP001273136">
    <property type="component" value="Unassembled WGS sequence"/>
</dbReference>
<dbReference type="RefSeq" id="WP_338093509.1">
    <property type="nucleotide sequence ID" value="NZ_JAWDKA010000001.1"/>
</dbReference>
<sequence>MKQSYNIAGILGAAVVILLLAFAAVPMSASEEPANQPMSSAEYLDTYWPGVYSQITPENKDILSSIPHVWEYKEIKKTEGGHGLDMTLEDPQAVERYALMDAVSDLDISEAVYMQIVWPELYADMSEANREQLAHMPNMHHPKETATSQPVVISEEERDRLADRLGDDLTGKKRFALIEELNGTVMTSAEFLEKVWPDVYSMIAPEHKEKLSTFSHVWELVPLNVTEGGRGIGLTLHDPQGPERFAIQEAVEKLNISEAEYMQIVNPELYLDMNDDTRKNLARIPNMRKNI</sequence>
<protein>
    <submittedName>
        <fullName evidence="1">Uncharacterized protein</fullName>
    </submittedName>
</protein>
<proteinExistence type="predicted"/>
<reference evidence="1" key="1">
    <citation type="submission" date="2023-06" db="EMBL/GenBank/DDBJ databases">
        <title>Genome sequence of Methancorpusculaceae sp. Ag1.</title>
        <authorList>
            <person name="Protasov E."/>
            <person name="Platt K."/>
            <person name="Poehlein A."/>
            <person name="Daniel R."/>
            <person name="Brune A."/>
        </authorList>
    </citation>
    <scope>NUCLEOTIDE SEQUENCE</scope>
    <source>
        <strain evidence="1">Ag1</strain>
    </source>
</reference>
<dbReference type="EMBL" id="JAWDKA010000001">
    <property type="protein sequence ID" value="MDV0441117.1"/>
    <property type="molecule type" value="Genomic_DNA"/>
</dbReference>
<name>A0AAE4MBV4_9EURY</name>
<dbReference type="AlphaFoldDB" id="A0AAE4MBV4"/>
<accession>A0AAE4MBV4</accession>
<comment type="caution">
    <text evidence="1">The sequence shown here is derived from an EMBL/GenBank/DDBJ whole genome shotgun (WGS) entry which is preliminary data.</text>
</comment>
<gene>
    <name evidence="1" type="ORF">McpAg1_02960</name>
</gene>